<accession>A0A149VWZ0</accession>
<dbReference type="AlphaFoldDB" id="A0A149VWZ0"/>
<dbReference type="Pfam" id="PF05534">
    <property type="entry name" value="HicB"/>
    <property type="match status" value="1"/>
</dbReference>
<organism evidence="1 2">
    <name type="scientific">Ferrovum myxofaciens</name>
    <dbReference type="NCBI Taxonomy" id="416213"/>
    <lineage>
        <taxon>Bacteria</taxon>
        <taxon>Pseudomonadati</taxon>
        <taxon>Pseudomonadota</taxon>
        <taxon>Betaproteobacteria</taxon>
        <taxon>Ferrovales</taxon>
        <taxon>Ferrovaceae</taxon>
        <taxon>Ferrovum</taxon>
    </lineage>
</organism>
<reference evidence="1 2" key="1">
    <citation type="submission" date="2016-01" db="EMBL/GenBank/DDBJ databases">
        <title>Genome sequence of the acidophilic iron oxidising Ferrovum strain Z-31.</title>
        <authorList>
            <person name="Poehlein A."/>
            <person name="Ullrich S.R."/>
            <person name="Schloemann M."/>
            <person name="Muehling M."/>
            <person name="Daniel R."/>
        </authorList>
    </citation>
    <scope>NUCLEOTIDE SEQUENCE [LARGE SCALE GENOMIC DNA]</scope>
    <source>
        <strain evidence="1 2">Z-31</strain>
    </source>
</reference>
<evidence type="ECO:0000313" key="2">
    <source>
        <dbReference type="Proteomes" id="UP000075653"/>
    </source>
</evidence>
<dbReference type="SUPFAM" id="SSF143100">
    <property type="entry name" value="TTHA1013/TTHA0281-like"/>
    <property type="match status" value="1"/>
</dbReference>
<dbReference type="RefSeq" id="WP_031595282.1">
    <property type="nucleotide sequence ID" value="NZ_CP149478.1"/>
</dbReference>
<evidence type="ECO:0000313" key="1">
    <source>
        <dbReference type="EMBL" id="KXW57706.1"/>
    </source>
</evidence>
<proteinExistence type="predicted"/>
<dbReference type="STRING" id="1789004.FEMY_17530"/>
<dbReference type="EMBL" id="LRRD01000041">
    <property type="protein sequence ID" value="KXW57706.1"/>
    <property type="molecule type" value="Genomic_DNA"/>
</dbReference>
<name>A0A149VWZ0_9PROT</name>
<dbReference type="PATRIC" id="fig|1789004.3.peg.1790"/>
<comment type="caution">
    <text evidence="1">The sequence shown here is derived from an EMBL/GenBank/DDBJ whole genome shotgun (WGS) entry which is preliminary data.</text>
</comment>
<dbReference type="InterPro" id="IPR013321">
    <property type="entry name" value="Arc_rbn_hlx_hlx"/>
</dbReference>
<gene>
    <name evidence="1" type="ORF">FEMY_17530</name>
</gene>
<sequence length="116" mass="13094">MGKHEKLLEHKGYTGSVEYSDEDGIFFGKVQFIRALISYEGSNAEELRKDFHDGVDDYLAMCKEKNITPEQPFKGSFNVRVGRDLHRQIAIEAARRGVSLNSLIVAALEKETHHAS</sequence>
<keyword evidence="2" id="KW-1185">Reference proteome</keyword>
<dbReference type="InterPro" id="IPR010985">
    <property type="entry name" value="Ribbon_hlx_hlx"/>
</dbReference>
<dbReference type="OrthoDB" id="5297106at2"/>
<dbReference type="InterPro" id="IPR008651">
    <property type="entry name" value="Uncharacterised_HicB"/>
</dbReference>
<dbReference type="GO" id="GO:0006355">
    <property type="term" value="P:regulation of DNA-templated transcription"/>
    <property type="evidence" value="ECO:0007669"/>
    <property type="project" value="InterPro"/>
</dbReference>
<dbReference type="Gene3D" id="1.10.1220.10">
    <property type="entry name" value="Met repressor-like"/>
    <property type="match status" value="1"/>
</dbReference>
<dbReference type="Proteomes" id="UP000075653">
    <property type="component" value="Unassembled WGS sequence"/>
</dbReference>
<protein>
    <submittedName>
        <fullName evidence="1">HicB family protein</fullName>
    </submittedName>
</protein>
<dbReference type="SUPFAM" id="SSF47598">
    <property type="entry name" value="Ribbon-helix-helix"/>
    <property type="match status" value="1"/>
</dbReference>
<dbReference type="InterPro" id="IPR035069">
    <property type="entry name" value="TTHA1013/TTHA0281-like"/>
</dbReference>